<sequence>MLDEATYLVSKEGWGHCFCFCVLLCPKAAKLCFREDFLFGVATAAYQIEGAWNISGKGESIWDTYTHGHPERVFDHKNGDVAADSYHLFKEDVRLMKELNVSYYRFSISWPRLLPTGLSNEINKDGVRYYMDLIDELKRNRIEPLVTMYHWDLPQNLQYLGGWTNPIMADYFVDYARVLFKTFGSKVQGWITFNEPLSFCHDGYGGNDAPGGRSSGFEDYMCGHNVLRAHGMVYHLYQKEFKQEQRGYIFITLDFSWFEPLTTSDADKAAAETARQFNFGWFANPILSEQGDYPPIMRKRIDAMSKKQGYIRSRLPTFTEEEIQMIRGSYDYLGFNHYTTYLVSWAEEKFGSSPSFEEDVGVKITQKEEWPKSNSSWLRIVPWGLRKSLNWIRHAYNNPITLITENGVSSEPGLHDLKRVNYIEGYLKSLYSAIQDGCYVLGYTYWSLLDNFEWMRGYSERFGLYEVDYNSKSLTRTPRLSASYFNQITSTKCIPDDFIDY</sequence>
<protein>
    <submittedName>
        <fullName evidence="1">Uncharacterized protein</fullName>
    </submittedName>
</protein>
<name>A0ACC1DED8_9NEOP</name>
<accession>A0ACC1DED8</accession>
<reference evidence="1 2" key="1">
    <citation type="journal article" date="2021" name="Front. Genet.">
        <title>Chromosome-Level Genome Assembly Reveals Significant Gene Expansion in the Toll and IMD Signaling Pathways of Dendrolimus kikuchii.</title>
        <authorList>
            <person name="Zhou J."/>
            <person name="Wu P."/>
            <person name="Xiong Z."/>
            <person name="Liu N."/>
            <person name="Zhao N."/>
            <person name="Ji M."/>
            <person name="Qiu Y."/>
            <person name="Yang B."/>
        </authorList>
    </citation>
    <scope>NUCLEOTIDE SEQUENCE [LARGE SCALE GENOMIC DNA]</scope>
    <source>
        <strain evidence="1">Ann1</strain>
    </source>
</reference>
<proteinExistence type="predicted"/>
<evidence type="ECO:0000313" key="2">
    <source>
        <dbReference type="Proteomes" id="UP000824533"/>
    </source>
</evidence>
<dbReference type="Proteomes" id="UP000824533">
    <property type="component" value="Linkage Group LG03"/>
</dbReference>
<evidence type="ECO:0000313" key="1">
    <source>
        <dbReference type="EMBL" id="KAJ0182235.1"/>
    </source>
</evidence>
<comment type="caution">
    <text evidence="1">The sequence shown here is derived from an EMBL/GenBank/DDBJ whole genome shotgun (WGS) entry which is preliminary data.</text>
</comment>
<keyword evidence="2" id="KW-1185">Reference proteome</keyword>
<dbReference type="EMBL" id="CM034389">
    <property type="protein sequence ID" value="KAJ0182235.1"/>
    <property type="molecule type" value="Genomic_DNA"/>
</dbReference>
<organism evidence="1 2">
    <name type="scientific">Dendrolimus kikuchii</name>
    <dbReference type="NCBI Taxonomy" id="765133"/>
    <lineage>
        <taxon>Eukaryota</taxon>
        <taxon>Metazoa</taxon>
        <taxon>Ecdysozoa</taxon>
        <taxon>Arthropoda</taxon>
        <taxon>Hexapoda</taxon>
        <taxon>Insecta</taxon>
        <taxon>Pterygota</taxon>
        <taxon>Neoptera</taxon>
        <taxon>Endopterygota</taxon>
        <taxon>Lepidoptera</taxon>
        <taxon>Glossata</taxon>
        <taxon>Ditrysia</taxon>
        <taxon>Bombycoidea</taxon>
        <taxon>Lasiocampidae</taxon>
        <taxon>Dendrolimus</taxon>
    </lineage>
</organism>
<gene>
    <name evidence="1" type="ORF">K1T71_001604</name>
</gene>